<reference evidence="4" key="1">
    <citation type="journal article" date="2019" name="Int. J. Syst. Evol. Microbiol.">
        <title>The Global Catalogue of Microorganisms (GCM) 10K type strain sequencing project: providing services to taxonomists for standard genome sequencing and annotation.</title>
        <authorList>
            <consortium name="The Broad Institute Genomics Platform"/>
            <consortium name="The Broad Institute Genome Sequencing Center for Infectious Disease"/>
            <person name="Wu L."/>
            <person name="Ma J."/>
        </authorList>
    </citation>
    <scope>NUCLEOTIDE SEQUENCE [LARGE SCALE GENOMIC DNA]</scope>
    <source>
        <strain evidence="4">CCUG 56108</strain>
    </source>
</reference>
<feature type="transmembrane region" description="Helical" evidence="2">
    <location>
        <begin position="33"/>
        <end position="54"/>
    </location>
</feature>
<gene>
    <name evidence="3" type="ORF">ACFQ4G_11775</name>
</gene>
<dbReference type="EMBL" id="JBHTND010000014">
    <property type="protein sequence ID" value="MFD1302248.1"/>
    <property type="molecule type" value="Genomic_DNA"/>
</dbReference>
<sequence length="246" mass="25511">MAAGIEGMGAETIHDDARSQAVAEPRRGSRRALVLPLALAMGWGVLLGYSTVLLTDDTPVRPEAGSAQAAMSEPGPFENTDGASRPKRNGAPWSDVTTAAGLEGGSVRDATDGSSASPGIRTVALKQEPEASPRIDAASAASPAVEPAAYVGVWGPNEIACRRGARRKGYIPARITESGARAGNTICTFRDGRRIGASSSWSVAASCSDGGRRWSSQVKLLVEGSRLTWSSARGDASYIRCGRRAG</sequence>
<evidence type="ECO:0000256" key="1">
    <source>
        <dbReference type="SAM" id="MobiDB-lite"/>
    </source>
</evidence>
<dbReference type="RefSeq" id="WP_238206557.1">
    <property type="nucleotide sequence ID" value="NZ_JBHTND010000014.1"/>
</dbReference>
<feature type="region of interest" description="Disordered" evidence="1">
    <location>
        <begin position="60"/>
        <end position="119"/>
    </location>
</feature>
<feature type="region of interest" description="Disordered" evidence="1">
    <location>
        <begin position="1"/>
        <end position="28"/>
    </location>
</feature>
<accession>A0ABW3X211</accession>
<keyword evidence="2" id="KW-0472">Membrane</keyword>
<keyword evidence="2" id="KW-1133">Transmembrane helix</keyword>
<evidence type="ECO:0000313" key="3">
    <source>
        <dbReference type="EMBL" id="MFD1302248.1"/>
    </source>
</evidence>
<evidence type="ECO:0000256" key="2">
    <source>
        <dbReference type="SAM" id="Phobius"/>
    </source>
</evidence>
<name>A0ABW3X211_9HYPH</name>
<organism evidence="3 4">
    <name type="scientific">Methylobacterium marchantiae</name>
    <dbReference type="NCBI Taxonomy" id="600331"/>
    <lineage>
        <taxon>Bacteria</taxon>
        <taxon>Pseudomonadati</taxon>
        <taxon>Pseudomonadota</taxon>
        <taxon>Alphaproteobacteria</taxon>
        <taxon>Hyphomicrobiales</taxon>
        <taxon>Methylobacteriaceae</taxon>
        <taxon>Methylobacterium</taxon>
    </lineage>
</organism>
<protein>
    <recommendedName>
        <fullName evidence="5">Peptidase inhibitor family I36 protein</fullName>
    </recommendedName>
</protein>
<evidence type="ECO:0000313" key="4">
    <source>
        <dbReference type="Proteomes" id="UP001597176"/>
    </source>
</evidence>
<dbReference type="Proteomes" id="UP001597176">
    <property type="component" value="Unassembled WGS sequence"/>
</dbReference>
<evidence type="ECO:0008006" key="5">
    <source>
        <dbReference type="Google" id="ProtNLM"/>
    </source>
</evidence>
<keyword evidence="4" id="KW-1185">Reference proteome</keyword>
<comment type="caution">
    <text evidence="3">The sequence shown here is derived from an EMBL/GenBank/DDBJ whole genome shotgun (WGS) entry which is preliminary data.</text>
</comment>
<keyword evidence="2" id="KW-0812">Transmembrane</keyword>
<proteinExistence type="predicted"/>